<feature type="region of interest" description="Disordered" evidence="1">
    <location>
        <begin position="141"/>
        <end position="161"/>
    </location>
</feature>
<dbReference type="GeneID" id="93582947"/>
<reference evidence="3 4" key="1">
    <citation type="submission" date="2019-01" db="EMBL/GenBank/DDBJ databases">
        <title>Intercellular communication is required for trap formation in the nematode-trapping fungus Duddingtonia flagrans.</title>
        <authorList>
            <person name="Youssar L."/>
            <person name="Wernet V."/>
            <person name="Hensel N."/>
            <person name="Hildebrandt H.-G."/>
            <person name="Fischer R."/>
        </authorList>
    </citation>
    <scope>NUCLEOTIDE SEQUENCE [LARGE SCALE GENOMIC DNA]</scope>
    <source>
        <strain evidence="3 4">CBS H-5679</strain>
    </source>
</reference>
<protein>
    <recommendedName>
        <fullName evidence="5">Ubiquitin 3 binding protein But2 C-terminal domain-containing protein</fullName>
    </recommendedName>
</protein>
<dbReference type="VEuPathDB" id="FungiDB:DFL_000636"/>
<dbReference type="Proteomes" id="UP000283090">
    <property type="component" value="Unassembled WGS sequence"/>
</dbReference>
<dbReference type="RefSeq" id="XP_067495181.1">
    <property type="nucleotide sequence ID" value="XM_067635767.1"/>
</dbReference>
<feature type="chain" id="PRO_5019084875" description="Ubiquitin 3 binding protein But2 C-terminal domain-containing protein" evidence="2">
    <location>
        <begin position="17"/>
        <end position="225"/>
    </location>
</feature>
<name>A0A437AFF6_ARTFL</name>
<evidence type="ECO:0000256" key="1">
    <source>
        <dbReference type="SAM" id="MobiDB-lite"/>
    </source>
</evidence>
<gene>
    <name evidence="3" type="ORF">DFL_000636</name>
</gene>
<feature type="signal peptide" evidence="2">
    <location>
        <begin position="1"/>
        <end position="16"/>
    </location>
</feature>
<evidence type="ECO:0008006" key="5">
    <source>
        <dbReference type="Google" id="ProtNLM"/>
    </source>
</evidence>
<dbReference type="AlphaFoldDB" id="A0A437AFF6"/>
<dbReference type="EMBL" id="SAEB01000001">
    <property type="protein sequence ID" value="RVD89637.1"/>
    <property type="molecule type" value="Genomic_DNA"/>
</dbReference>
<organism evidence="3 4">
    <name type="scientific">Arthrobotrys flagrans</name>
    <name type="common">Nematode-trapping fungus</name>
    <name type="synonym">Trichothecium flagrans</name>
    <dbReference type="NCBI Taxonomy" id="97331"/>
    <lineage>
        <taxon>Eukaryota</taxon>
        <taxon>Fungi</taxon>
        <taxon>Dikarya</taxon>
        <taxon>Ascomycota</taxon>
        <taxon>Pezizomycotina</taxon>
        <taxon>Orbiliomycetes</taxon>
        <taxon>Orbiliales</taxon>
        <taxon>Orbiliaceae</taxon>
        <taxon>Arthrobotrys</taxon>
    </lineage>
</organism>
<keyword evidence="4" id="KW-1185">Reference proteome</keyword>
<sequence length="225" mass="24718">MKYSIVLAALTAAVSSLPTPQIPGFINAGPFSLQLDAPDTELHGQYLTIHPAPVNPVNGKILAITSTSQDPNPHFEITYNDPNVDPRFPPHGKLIYTPGAKPEECKFFLCPKGPVSAGYDEAFGPTEYVRNNMKALFFPPSPTSAAPSAPVPPPEEMETSNEEPLTTWSDFQLDYHGYLTLDGLSNWWACPTNYPQGGENFYTSVWWADGSVSDERCTRVKVKRA</sequence>
<accession>A0A437AFF6</accession>
<dbReference type="OrthoDB" id="5294624at2759"/>
<evidence type="ECO:0000256" key="2">
    <source>
        <dbReference type="SAM" id="SignalP"/>
    </source>
</evidence>
<proteinExistence type="predicted"/>
<comment type="caution">
    <text evidence="3">The sequence shown here is derived from an EMBL/GenBank/DDBJ whole genome shotgun (WGS) entry which is preliminary data.</text>
</comment>
<evidence type="ECO:0000313" key="3">
    <source>
        <dbReference type="EMBL" id="RVD89637.1"/>
    </source>
</evidence>
<keyword evidence="2" id="KW-0732">Signal</keyword>
<evidence type="ECO:0000313" key="4">
    <source>
        <dbReference type="Proteomes" id="UP000283090"/>
    </source>
</evidence>